<reference evidence="1" key="2">
    <citation type="submission" date="2023-03" db="EMBL/GenBank/DDBJ databases">
        <authorList>
            <person name="Shen W."/>
            <person name="Cai J."/>
        </authorList>
    </citation>
    <scope>NUCLEOTIDE SEQUENCE</scope>
    <source>
        <strain evidence="1">P82-2</strain>
    </source>
</reference>
<protein>
    <submittedName>
        <fullName evidence="1">Cof-type HAD-IIB family hydrolase</fullName>
    </submittedName>
    <submittedName>
        <fullName evidence="2">Putative phosphatase</fullName>
    </submittedName>
</protein>
<dbReference type="SFLD" id="SFLDG01140">
    <property type="entry name" value="C2.B:_Phosphomannomutase_and_P"/>
    <property type="match status" value="1"/>
</dbReference>
<dbReference type="SFLD" id="SFLDS00003">
    <property type="entry name" value="Haloacid_Dehalogenase"/>
    <property type="match status" value="1"/>
</dbReference>
<dbReference type="AlphaFoldDB" id="A0A0E2UBQ9"/>
<evidence type="ECO:0000313" key="3">
    <source>
        <dbReference type="Proteomes" id="UP000217465"/>
    </source>
</evidence>
<dbReference type="InterPro" id="IPR000150">
    <property type="entry name" value="Cof"/>
</dbReference>
<gene>
    <name evidence="2" type="ORF">A9Y57_01416</name>
    <name evidence="1" type="ORF">P7G31_05280</name>
</gene>
<dbReference type="GO" id="GO:0016791">
    <property type="term" value="F:phosphatase activity"/>
    <property type="evidence" value="ECO:0007669"/>
    <property type="project" value="UniProtKB-ARBA"/>
</dbReference>
<dbReference type="Proteomes" id="UP000217465">
    <property type="component" value="Unassembled WGS sequence"/>
</dbReference>
<dbReference type="OMA" id="NGQYCFD"/>
<dbReference type="OrthoDB" id="9810101at2"/>
<dbReference type="GO" id="GO:0000287">
    <property type="term" value="F:magnesium ion binding"/>
    <property type="evidence" value="ECO:0007669"/>
    <property type="project" value="TreeGrafter"/>
</dbReference>
<dbReference type="InterPro" id="IPR006379">
    <property type="entry name" value="HAD-SF_hydro_IIB"/>
</dbReference>
<dbReference type="SUPFAM" id="SSF56784">
    <property type="entry name" value="HAD-like"/>
    <property type="match status" value="1"/>
</dbReference>
<dbReference type="Gene3D" id="3.30.1240.10">
    <property type="match status" value="1"/>
</dbReference>
<dbReference type="EMBL" id="NSGR01000008">
    <property type="protein sequence ID" value="PCH12697.1"/>
    <property type="molecule type" value="Genomic_DNA"/>
</dbReference>
<dbReference type="InterPro" id="IPR023214">
    <property type="entry name" value="HAD_sf"/>
</dbReference>
<evidence type="ECO:0000313" key="2">
    <source>
        <dbReference type="EMBL" id="PCH12697.1"/>
    </source>
</evidence>
<evidence type="ECO:0000313" key="1">
    <source>
        <dbReference type="EMBL" id="MDT2731655.1"/>
    </source>
</evidence>
<dbReference type="STRING" id="936154.STP_1086"/>
<dbReference type="EMBL" id="JARQAG010000006">
    <property type="protein sequence ID" value="MDT2731655.1"/>
    <property type="molecule type" value="Genomic_DNA"/>
</dbReference>
<name>A0A0E2UBQ9_9STRE</name>
<dbReference type="Pfam" id="PF08282">
    <property type="entry name" value="Hydrolase_3"/>
    <property type="match status" value="1"/>
</dbReference>
<dbReference type="GO" id="GO:0005829">
    <property type="term" value="C:cytosol"/>
    <property type="evidence" value="ECO:0007669"/>
    <property type="project" value="TreeGrafter"/>
</dbReference>
<sequence length="258" mass="28327">MNYKGIVFFDLDGTLLDATSHVSADNRLALNQLRANGYLPVIATGRSVLELENILEESGISSVAMLNGMVVQVEGQIIFKETIDNADIEETLKIANELGESIAYYTPDELVLAGLSEGLRGHFAYFHGPLPRIDKDYFKEEDVNMLLVGGADKNNDHFYQEGVPNLKFLRNSPFSIDVVKKGYNKGTGVALIKKALQSEHLPTYGFGDGGNDLDLLAAVDHPVAMENAIPDLKELAEFITHKNTEDGIAFGLRHYGLI</sequence>
<reference evidence="2 3" key="1">
    <citation type="submission" date="2016-06" db="EMBL/GenBank/DDBJ databases">
        <authorList>
            <person name="Haines A.N."/>
            <person name="Council K.R."/>
        </authorList>
    </citation>
    <scope>NUCLEOTIDE SEQUENCE [LARGE SCALE GENOMIC DNA]</scope>
    <source>
        <strain evidence="2 3">SP158-29</strain>
    </source>
</reference>
<dbReference type="PANTHER" id="PTHR10000:SF25">
    <property type="entry name" value="PHOSPHATASE YKRA-RELATED"/>
    <property type="match status" value="1"/>
</dbReference>
<dbReference type="NCBIfam" id="TIGR00099">
    <property type="entry name" value="Cof-subfamily"/>
    <property type="match status" value="1"/>
</dbReference>
<dbReference type="PANTHER" id="PTHR10000">
    <property type="entry name" value="PHOSPHOSERINE PHOSPHATASE"/>
    <property type="match status" value="1"/>
</dbReference>
<dbReference type="eggNOG" id="COG0561">
    <property type="taxonomic scope" value="Bacteria"/>
</dbReference>
<dbReference type="InterPro" id="IPR036412">
    <property type="entry name" value="HAD-like_sf"/>
</dbReference>
<comment type="caution">
    <text evidence="2">The sequence shown here is derived from an EMBL/GenBank/DDBJ whole genome shotgun (WGS) entry which is preliminary data.</text>
</comment>
<organism evidence="2 3">
    <name type="scientific">Streptococcus parauberis</name>
    <dbReference type="NCBI Taxonomy" id="1348"/>
    <lineage>
        <taxon>Bacteria</taxon>
        <taxon>Bacillati</taxon>
        <taxon>Bacillota</taxon>
        <taxon>Bacilli</taxon>
        <taxon>Lactobacillales</taxon>
        <taxon>Streptococcaceae</taxon>
        <taxon>Streptococcus</taxon>
    </lineage>
</organism>
<dbReference type="PROSITE" id="PS01229">
    <property type="entry name" value="COF_2"/>
    <property type="match status" value="1"/>
</dbReference>
<dbReference type="NCBIfam" id="TIGR01484">
    <property type="entry name" value="HAD-SF-IIB"/>
    <property type="match status" value="1"/>
</dbReference>
<dbReference type="RefSeq" id="WP_003108192.1">
    <property type="nucleotide sequence ID" value="NZ_BAWT01000006.1"/>
</dbReference>
<proteinExistence type="predicted"/>
<dbReference type="Proteomes" id="UP001180515">
    <property type="component" value="Unassembled WGS sequence"/>
</dbReference>
<keyword evidence="1" id="KW-0378">Hydrolase</keyword>
<dbReference type="Gene3D" id="3.40.50.1000">
    <property type="entry name" value="HAD superfamily/HAD-like"/>
    <property type="match status" value="1"/>
</dbReference>
<accession>A0A0E2UBQ9</accession>